<comment type="caution">
    <text evidence="1">The sequence shown here is derived from an EMBL/GenBank/DDBJ whole genome shotgun (WGS) entry which is preliminary data.</text>
</comment>
<evidence type="ECO:0008006" key="3">
    <source>
        <dbReference type="Google" id="ProtNLM"/>
    </source>
</evidence>
<name>A0ABR4J1C0_9EURO</name>
<protein>
    <recommendedName>
        <fullName evidence="3">F-box domain-containing protein</fullName>
    </recommendedName>
</protein>
<sequence length="390" mass="43725">MPKFTRPKRLVSKYTPYKRTAASNMAQQARQTRITDLPPELIDQVTQEAIQNTPHALNQQTLKALRTTNKCFYWGATRLLFQSISNATKATSCNRSNSPIEIDTISCNPRRKSTSISKNYQQCLKKDSQPYEVSSSSSPTRYCPDLSISVAAGLPDTILLNPPALLNSLSIQRGDIFTTIPADAKKEAGVVENMQSLRSFNFLARHPGISPQSRIFKALQHARNLESLSLIQVSATSKMEMKTKTTPFIHPDAPLRKLSLTHTTCPASFLLPTLRQFKDRLENIELPRVNLTSGTWGVIYQEILSFPVLTNFCILETGYAESHRVHPKRSLCWDKGVERFLKQDAIDQGMYKEVVAGIGRNRIRMGVHGVVGNVFSGLDWVNDDGFVRLS</sequence>
<evidence type="ECO:0000313" key="1">
    <source>
        <dbReference type="EMBL" id="KAL2833711.1"/>
    </source>
</evidence>
<dbReference type="EMBL" id="JBFXLS010000003">
    <property type="protein sequence ID" value="KAL2833711.1"/>
    <property type="molecule type" value="Genomic_DNA"/>
</dbReference>
<organism evidence="1 2">
    <name type="scientific">Aspergillus cavernicola</name>
    <dbReference type="NCBI Taxonomy" id="176166"/>
    <lineage>
        <taxon>Eukaryota</taxon>
        <taxon>Fungi</taxon>
        <taxon>Dikarya</taxon>
        <taxon>Ascomycota</taxon>
        <taxon>Pezizomycotina</taxon>
        <taxon>Eurotiomycetes</taxon>
        <taxon>Eurotiomycetidae</taxon>
        <taxon>Eurotiales</taxon>
        <taxon>Aspergillaceae</taxon>
        <taxon>Aspergillus</taxon>
        <taxon>Aspergillus subgen. Nidulantes</taxon>
    </lineage>
</organism>
<keyword evidence="2" id="KW-1185">Reference proteome</keyword>
<gene>
    <name evidence="1" type="ORF">BDW59DRAFT_156510</name>
</gene>
<evidence type="ECO:0000313" key="2">
    <source>
        <dbReference type="Proteomes" id="UP001610335"/>
    </source>
</evidence>
<dbReference type="Proteomes" id="UP001610335">
    <property type="component" value="Unassembled WGS sequence"/>
</dbReference>
<accession>A0ABR4J1C0</accession>
<proteinExistence type="predicted"/>
<reference evidence="1 2" key="1">
    <citation type="submission" date="2024-07" db="EMBL/GenBank/DDBJ databases">
        <title>Section-level genome sequencing and comparative genomics of Aspergillus sections Usti and Cavernicolus.</title>
        <authorList>
            <consortium name="Lawrence Berkeley National Laboratory"/>
            <person name="Nybo J.L."/>
            <person name="Vesth T.C."/>
            <person name="Theobald S."/>
            <person name="Frisvad J.C."/>
            <person name="Larsen T.O."/>
            <person name="Kjaerboelling I."/>
            <person name="Rothschild-Mancinelli K."/>
            <person name="Lyhne E.K."/>
            <person name="Kogle M.E."/>
            <person name="Barry K."/>
            <person name="Clum A."/>
            <person name="Na H."/>
            <person name="Ledsgaard L."/>
            <person name="Lin J."/>
            <person name="Lipzen A."/>
            <person name="Kuo A."/>
            <person name="Riley R."/>
            <person name="Mondo S."/>
            <person name="LaButti K."/>
            <person name="Haridas S."/>
            <person name="Pangalinan J."/>
            <person name="Salamov A.A."/>
            <person name="Simmons B.A."/>
            <person name="Magnuson J.K."/>
            <person name="Chen J."/>
            <person name="Drula E."/>
            <person name="Henrissat B."/>
            <person name="Wiebenga A."/>
            <person name="Lubbers R.J."/>
            <person name="Gomes A.C."/>
            <person name="Makela M.R."/>
            <person name="Stajich J."/>
            <person name="Grigoriev I.V."/>
            <person name="Mortensen U.H."/>
            <person name="De vries R.P."/>
            <person name="Baker S.E."/>
            <person name="Andersen M.R."/>
        </authorList>
    </citation>
    <scope>NUCLEOTIDE SEQUENCE [LARGE SCALE GENOMIC DNA]</scope>
    <source>
        <strain evidence="1 2">CBS 600.67</strain>
    </source>
</reference>